<dbReference type="Pfam" id="PF03009">
    <property type="entry name" value="GDPD"/>
    <property type="match status" value="1"/>
</dbReference>
<dbReference type="GO" id="GO:0008081">
    <property type="term" value="F:phosphoric diester hydrolase activity"/>
    <property type="evidence" value="ECO:0007669"/>
    <property type="project" value="InterPro"/>
</dbReference>
<dbReference type="GO" id="GO:0006629">
    <property type="term" value="P:lipid metabolic process"/>
    <property type="evidence" value="ECO:0007669"/>
    <property type="project" value="InterPro"/>
</dbReference>
<accession>A0A1M4SID1</accession>
<dbReference type="PANTHER" id="PTHR46211">
    <property type="entry name" value="GLYCEROPHOSPHORYL DIESTER PHOSPHODIESTERASE"/>
    <property type="match status" value="1"/>
</dbReference>
<gene>
    <name evidence="2" type="ORF">SAMN02745164_00196</name>
</gene>
<protein>
    <submittedName>
        <fullName evidence="2">Glycerophosphoryl diester phosphodiesterase</fullName>
    </submittedName>
</protein>
<dbReference type="STRING" id="1122195.SAMN02745164_00196"/>
<name>A0A1M4SID1_MARH1</name>
<keyword evidence="3" id="KW-1185">Reference proteome</keyword>
<organism evidence="2 3">
    <name type="scientific">Marinitoga hydrogenitolerans (strain DSM 16785 / JCM 12826 / AT1271)</name>
    <dbReference type="NCBI Taxonomy" id="1122195"/>
    <lineage>
        <taxon>Bacteria</taxon>
        <taxon>Thermotogati</taxon>
        <taxon>Thermotogota</taxon>
        <taxon>Thermotogae</taxon>
        <taxon>Petrotogales</taxon>
        <taxon>Petrotogaceae</taxon>
        <taxon>Marinitoga</taxon>
    </lineage>
</organism>
<dbReference type="AlphaFoldDB" id="A0A1M4SID1"/>
<dbReference type="EMBL" id="FQUI01000002">
    <property type="protein sequence ID" value="SHE31965.1"/>
    <property type="molecule type" value="Genomic_DNA"/>
</dbReference>
<dbReference type="OrthoDB" id="384721at2"/>
<dbReference type="PANTHER" id="PTHR46211:SF1">
    <property type="entry name" value="GLYCEROPHOSPHODIESTER PHOSPHODIESTERASE, CYTOPLASMIC"/>
    <property type="match status" value="1"/>
</dbReference>
<sequence length="237" mass="27143">MKALKPLITAHSGCNDTEDNSFEHIYSAINSSADIIEVDIDMSKDKVLVLSHDPFIYKNSGHFEKTSNVINNILRKNGVISLEEVLKDINMKIHLNLDLKSEDVIEPVITLLKKLNYTEKIIFSGCSSSWVMKLRELDDNYAIFLNSQEFEYLTKEDISIFNKTLIKIAIKTGAIGININYKLCNENLVYNAHLNGLFVQVWTVDRKEDMKKMIRMNVDGITTHYPSLLKLLKEVDE</sequence>
<evidence type="ECO:0000259" key="1">
    <source>
        <dbReference type="PROSITE" id="PS51704"/>
    </source>
</evidence>
<dbReference type="Proteomes" id="UP000184334">
    <property type="component" value="Unassembled WGS sequence"/>
</dbReference>
<proteinExistence type="predicted"/>
<reference evidence="2" key="1">
    <citation type="submission" date="2016-11" db="EMBL/GenBank/DDBJ databases">
        <authorList>
            <person name="Varghese N."/>
            <person name="Submissions S."/>
        </authorList>
    </citation>
    <scope>NUCLEOTIDE SEQUENCE [LARGE SCALE GENOMIC DNA]</scope>
    <source>
        <strain evidence="2">DSM 16785</strain>
    </source>
</reference>
<dbReference type="Gene3D" id="3.20.20.190">
    <property type="entry name" value="Phosphatidylinositol (PI) phosphodiesterase"/>
    <property type="match status" value="1"/>
</dbReference>
<dbReference type="RefSeq" id="WP_072862499.1">
    <property type="nucleotide sequence ID" value="NZ_FQUI01000002.1"/>
</dbReference>
<dbReference type="InterPro" id="IPR017946">
    <property type="entry name" value="PLC-like_Pdiesterase_TIM-brl"/>
</dbReference>
<comment type="caution">
    <text evidence="2">The sequence shown here is derived from an EMBL/GenBank/DDBJ whole genome shotgun (WGS) entry which is preliminary data.</text>
</comment>
<dbReference type="SUPFAM" id="SSF51695">
    <property type="entry name" value="PLC-like phosphodiesterases"/>
    <property type="match status" value="1"/>
</dbReference>
<dbReference type="PROSITE" id="PS51704">
    <property type="entry name" value="GP_PDE"/>
    <property type="match status" value="1"/>
</dbReference>
<feature type="domain" description="GP-PDE" evidence="1">
    <location>
        <begin position="6"/>
        <end position="233"/>
    </location>
</feature>
<dbReference type="InterPro" id="IPR030395">
    <property type="entry name" value="GP_PDE_dom"/>
</dbReference>
<evidence type="ECO:0000313" key="3">
    <source>
        <dbReference type="Proteomes" id="UP000184334"/>
    </source>
</evidence>
<evidence type="ECO:0000313" key="2">
    <source>
        <dbReference type="EMBL" id="SHE31965.1"/>
    </source>
</evidence>
<dbReference type="CDD" id="cd08556">
    <property type="entry name" value="GDPD"/>
    <property type="match status" value="1"/>
</dbReference>